<protein>
    <recommendedName>
        <fullName evidence="3">Ribosomal protein S8</fullName>
    </recommendedName>
</protein>
<comment type="caution">
    <text evidence="1">The sequence shown here is derived from an EMBL/GenBank/DDBJ whole genome shotgun (WGS) entry which is preliminary data.</text>
</comment>
<keyword evidence="2" id="KW-1185">Reference proteome</keyword>
<evidence type="ECO:0008006" key="3">
    <source>
        <dbReference type="Google" id="ProtNLM"/>
    </source>
</evidence>
<dbReference type="AlphaFoldDB" id="A0ABD2AVA0"/>
<name>A0ABD2AVA0_VESSQ</name>
<dbReference type="Proteomes" id="UP001607302">
    <property type="component" value="Unassembled WGS sequence"/>
</dbReference>
<gene>
    <name evidence="1" type="ORF">V1478_008363</name>
</gene>
<evidence type="ECO:0000313" key="1">
    <source>
        <dbReference type="EMBL" id="KAL2723850.1"/>
    </source>
</evidence>
<organism evidence="1 2">
    <name type="scientific">Vespula squamosa</name>
    <name type="common">Southern yellow jacket</name>
    <name type="synonym">Wasp</name>
    <dbReference type="NCBI Taxonomy" id="30214"/>
    <lineage>
        <taxon>Eukaryota</taxon>
        <taxon>Metazoa</taxon>
        <taxon>Ecdysozoa</taxon>
        <taxon>Arthropoda</taxon>
        <taxon>Hexapoda</taxon>
        <taxon>Insecta</taxon>
        <taxon>Pterygota</taxon>
        <taxon>Neoptera</taxon>
        <taxon>Endopterygota</taxon>
        <taxon>Hymenoptera</taxon>
        <taxon>Apocrita</taxon>
        <taxon>Aculeata</taxon>
        <taxon>Vespoidea</taxon>
        <taxon>Vespidae</taxon>
        <taxon>Vespinae</taxon>
        <taxon>Vespula</taxon>
    </lineage>
</organism>
<reference evidence="1 2" key="1">
    <citation type="journal article" date="2024" name="Ann. Entomol. Soc. Am.">
        <title>Genomic analyses of the southern and eastern yellowjacket wasps (Hymenoptera: Vespidae) reveal evolutionary signatures of social life.</title>
        <authorList>
            <person name="Catto M.A."/>
            <person name="Caine P.B."/>
            <person name="Orr S.E."/>
            <person name="Hunt B.G."/>
            <person name="Goodisman M.A.D."/>
        </authorList>
    </citation>
    <scope>NUCLEOTIDE SEQUENCE [LARGE SCALE GENOMIC DNA]</scope>
    <source>
        <strain evidence="1">233</strain>
        <tissue evidence="1">Head and thorax</tissue>
    </source>
</reference>
<accession>A0ABD2AVA0</accession>
<sequence length="114" mass="13082">METLKEALREINLSIGRRKIELVITETVKRVNILRSSKCALSRYTDFCNLMRKLGFKSIKQEGIVRFNNIVREIMNINVSSFNTKNKISSSLVNNSKYIKKKIVSKKTSARIGS</sequence>
<dbReference type="EMBL" id="JAUDFV010000139">
    <property type="protein sequence ID" value="KAL2723850.1"/>
    <property type="molecule type" value="Genomic_DNA"/>
</dbReference>
<proteinExistence type="predicted"/>
<evidence type="ECO:0000313" key="2">
    <source>
        <dbReference type="Proteomes" id="UP001607302"/>
    </source>
</evidence>